<dbReference type="InterPro" id="IPR036388">
    <property type="entry name" value="WH-like_DNA-bd_sf"/>
</dbReference>
<evidence type="ECO:0000313" key="3">
    <source>
        <dbReference type="Proteomes" id="UP000034196"/>
    </source>
</evidence>
<dbReference type="SUPFAM" id="SSF46785">
    <property type="entry name" value="Winged helix' DNA-binding domain"/>
    <property type="match status" value="1"/>
</dbReference>
<proteinExistence type="predicted"/>
<dbReference type="InterPro" id="IPR036390">
    <property type="entry name" value="WH_DNA-bd_sf"/>
</dbReference>
<keyword evidence="3" id="KW-1185">Reference proteome</keyword>
<dbReference type="PANTHER" id="PTHR43252:SF2">
    <property type="entry name" value="TRANSCRIPTION REGULATOR, PADR-LIKE FAMILY"/>
    <property type="match status" value="1"/>
</dbReference>
<dbReference type="InterPro" id="IPR005149">
    <property type="entry name" value="Tscrpt_reg_PadR_N"/>
</dbReference>
<dbReference type="AlphaFoldDB" id="A0A1J4NTG5"/>
<dbReference type="Gene3D" id="1.10.10.10">
    <property type="entry name" value="Winged helix-like DNA-binding domain superfamily/Winged helix DNA-binding domain"/>
    <property type="match status" value="1"/>
</dbReference>
<dbReference type="Proteomes" id="UP000034196">
    <property type="component" value="Unassembled WGS sequence"/>
</dbReference>
<protein>
    <recommendedName>
        <fullName evidence="1">Transcription regulator PadR N-terminal domain-containing protein</fullName>
    </recommendedName>
</protein>
<evidence type="ECO:0000259" key="1">
    <source>
        <dbReference type="Pfam" id="PF03551"/>
    </source>
</evidence>
<organism evidence="2 3">
    <name type="scientific">Streptomyces mangrovisoli</name>
    <dbReference type="NCBI Taxonomy" id="1428628"/>
    <lineage>
        <taxon>Bacteria</taxon>
        <taxon>Bacillati</taxon>
        <taxon>Actinomycetota</taxon>
        <taxon>Actinomycetes</taxon>
        <taxon>Kitasatosporales</taxon>
        <taxon>Streptomycetaceae</taxon>
        <taxon>Streptomyces</taxon>
    </lineage>
</organism>
<accession>A0A1J4NTG5</accession>
<feature type="domain" description="Transcription regulator PadR N-terminal" evidence="1">
    <location>
        <begin position="5"/>
        <end position="71"/>
    </location>
</feature>
<sequence>MPSLLLAALLDGPAHGYELMDRLEASSGGSWRPSPGSVYPLLQSFVDGGLVEGSDANGRRVFALTDAGREQALQGQDGDIATEEAATHEELHHSPLRTEMERLKAAARQVSSSEASAEQMEQAIAAVRNARQTLYRILMDQ</sequence>
<reference evidence="2" key="1">
    <citation type="submission" date="2016-10" db="EMBL/GenBank/DDBJ databases">
        <title>Genome sequence of Streptomyces mangrovisoli MUSC 149.</title>
        <authorList>
            <person name="Lee L.-H."/>
            <person name="Ser H.-L."/>
        </authorList>
    </citation>
    <scope>NUCLEOTIDE SEQUENCE [LARGE SCALE GENOMIC DNA]</scope>
    <source>
        <strain evidence="2">MUSC 149</strain>
    </source>
</reference>
<dbReference type="EMBL" id="LAVA02000058">
    <property type="protein sequence ID" value="OIJ65402.1"/>
    <property type="molecule type" value="Genomic_DNA"/>
</dbReference>
<comment type="caution">
    <text evidence="2">The sequence shown here is derived from an EMBL/GenBank/DDBJ whole genome shotgun (WGS) entry which is preliminary data.</text>
</comment>
<dbReference type="Pfam" id="PF03551">
    <property type="entry name" value="PadR"/>
    <property type="match status" value="1"/>
</dbReference>
<dbReference type="STRING" id="1428628.WN71_024355"/>
<evidence type="ECO:0000313" key="2">
    <source>
        <dbReference type="EMBL" id="OIJ65402.1"/>
    </source>
</evidence>
<dbReference type="PANTHER" id="PTHR43252">
    <property type="entry name" value="TRANSCRIPTIONAL REGULATOR YQJI"/>
    <property type="match status" value="1"/>
</dbReference>
<name>A0A1J4NTG5_9ACTN</name>
<gene>
    <name evidence="2" type="ORF">WN71_024355</name>
</gene>